<dbReference type="InterPro" id="IPR007487">
    <property type="entry name" value="ABC_transpt-TYRBP-like"/>
</dbReference>
<name>A0A6N9HLX0_9BURK</name>
<comment type="caution">
    <text evidence="2">The sequence shown here is derived from an EMBL/GenBank/DDBJ whole genome shotgun (WGS) entry which is preliminary data.</text>
</comment>
<dbReference type="Gene3D" id="3.40.50.2300">
    <property type="match status" value="2"/>
</dbReference>
<dbReference type="PANTHER" id="PTHR35271">
    <property type="entry name" value="ABC TRANSPORTER, SUBSTRATE-BINDING LIPOPROTEIN-RELATED"/>
    <property type="match status" value="1"/>
</dbReference>
<evidence type="ECO:0000313" key="3">
    <source>
        <dbReference type="Proteomes" id="UP000448575"/>
    </source>
</evidence>
<dbReference type="Proteomes" id="UP000448575">
    <property type="component" value="Unassembled WGS sequence"/>
</dbReference>
<keyword evidence="3" id="KW-1185">Reference proteome</keyword>
<dbReference type="EMBL" id="WWCJ01000014">
    <property type="protein sequence ID" value="MYN04193.1"/>
    <property type="molecule type" value="Genomic_DNA"/>
</dbReference>
<organism evidence="2 3">
    <name type="scientific">Pseudoduganella guangdongensis</name>
    <dbReference type="NCBI Taxonomy" id="2692179"/>
    <lineage>
        <taxon>Bacteria</taxon>
        <taxon>Pseudomonadati</taxon>
        <taxon>Pseudomonadota</taxon>
        <taxon>Betaproteobacteria</taxon>
        <taxon>Burkholderiales</taxon>
        <taxon>Oxalobacteraceae</taxon>
        <taxon>Telluria group</taxon>
        <taxon>Pseudoduganella</taxon>
    </lineage>
</organism>
<gene>
    <name evidence="2" type="ORF">GTP41_19040</name>
</gene>
<keyword evidence="1" id="KW-0732">Signal</keyword>
<proteinExistence type="predicted"/>
<dbReference type="AlphaFoldDB" id="A0A6N9HLX0"/>
<protein>
    <submittedName>
        <fullName evidence="2">ABC transporter substrate-binding protein</fullName>
    </submittedName>
</protein>
<dbReference type="CDD" id="cd06325">
    <property type="entry name" value="PBP1_ABC_unchar_transporter"/>
    <property type="match status" value="1"/>
</dbReference>
<dbReference type="InterPro" id="IPR028082">
    <property type="entry name" value="Peripla_BP_I"/>
</dbReference>
<dbReference type="PANTHER" id="PTHR35271:SF1">
    <property type="entry name" value="ABC TRANSPORTER, SUBSTRATE-BINDING LIPOPROTEIN"/>
    <property type="match status" value="1"/>
</dbReference>
<feature type="chain" id="PRO_5027098002" evidence="1">
    <location>
        <begin position="21"/>
        <end position="345"/>
    </location>
</feature>
<sequence>MRLRQLLLLAFVCATAAAKAAPEPTAPAARPYRIMMMLYRGETDAEKGFMDYFKRRKIPAEFIIRDAQADPARIAEFVLEARQSKPDLIYTFGTTVTAAVAGLEGATDAARHITDIPIVFDIVADPVGAGLVSSLQSSGRNLTGASHMVPLRAQLQALDAMRRTRSLGVIYNPNERNSVLAVRELEKTAPSLSLSLQLMPLKVDGAKQPTVDDIGVAMRALVARKPEFIYIPSDSFLIKHAGVAVRAAHGAGIPVFAATEAPIREEGALFGLVSTYANVGELAAYKADQILSKKMAPAQIPIDSLKRFTYLVNMNAAKSLGIYPPLSVMKFAELITPAATIDARE</sequence>
<dbReference type="Pfam" id="PF04392">
    <property type="entry name" value="ABC_sub_bind"/>
    <property type="match status" value="1"/>
</dbReference>
<dbReference type="SUPFAM" id="SSF53822">
    <property type="entry name" value="Periplasmic binding protein-like I"/>
    <property type="match status" value="1"/>
</dbReference>
<evidence type="ECO:0000256" key="1">
    <source>
        <dbReference type="SAM" id="SignalP"/>
    </source>
</evidence>
<reference evidence="2 3" key="1">
    <citation type="submission" date="2019-12" db="EMBL/GenBank/DDBJ databases">
        <title>Novel species isolated from a subtropical stream in China.</title>
        <authorList>
            <person name="Lu H."/>
        </authorList>
    </citation>
    <scope>NUCLEOTIDE SEQUENCE [LARGE SCALE GENOMIC DNA]</scope>
    <source>
        <strain evidence="2 3">DS3</strain>
    </source>
</reference>
<feature type="signal peptide" evidence="1">
    <location>
        <begin position="1"/>
        <end position="20"/>
    </location>
</feature>
<dbReference type="RefSeq" id="WP_161027158.1">
    <property type="nucleotide sequence ID" value="NZ_WWCJ01000014.1"/>
</dbReference>
<evidence type="ECO:0000313" key="2">
    <source>
        <dbReference type="EMBL" id="MYN04193.1"/>
    </source>
</evidence>
<accession>A0A6N9HLX0</accession>